<accession>A0ABS1IS41</accession>
<reference evidence="1 2" key="1">
    <citation type="submission" date="2020-11" db="EMBL/GenBank/DDBJ databases">
        <title>Insectihabitans protaetiae gen. nov. sp. nov. and Insectihabitans allomyrinae sp. nov., isolated from larvae of Protaetia brevitarsis seulensis and Allomyrina dichotoma, respectively.</title>
        <authorList>
            <person name="Lee S.D."/>
            <person name="Byeon Y.-S."/>
            <person name="Kim S.-M."/>
            <person name="Yang H.L."/>
            <person name="Kim I.S."/>
        </authorList>
    </citation>
    <scope>NUCLEOTIDE SEQUENCE [LARGE SCALE GENOMIC DNA]</scope>
    <source>
        <strain evidence="1 2">BWR-B9</strain>
    </source>
</reference>
<protein>
    <recommendedName>
        <fullName evidence="3">TIGR02646 family protein</fullName>
    </recommendedName>
</protein>
<keyword evidence="2" id="KW-1185">Reference proteome</keyword>
<dbReference type="RefSeq" id="WP_218466860.1">
    <property type="nucleotide sequence ID" value="NZ_JADRCR010000005.1"/>
</dbReference>
<sequence length="150" mass="17715">MSNRAHYIANQDYWDLLDKLEPAQTWEENAHHLAQYCRQIYQCPQCNNLIFFAKGNRFDFSPLSDNTNNLLSSCLGSQWKGMLRGHYRKNTGEVFWQTNSESGFKQDLTQAELEELYYRKFEQLNAQQILRDALLEIDGETVHKFDINKI</sequence>
<gene>
    <name evidence="1" type="ORF">I2494_11610</name>
</gene>
<comment type="caution">
    <text evidence="1">The sequence shown here is derived from an EMBL/GenBank/DDBJ whole genome shotgun (WGS) entry which is preliminary data.</text>
</comment>
<evidence type="ECO:0000313" key="2">
    <source>
        <dbReference type="Proteomes" id="UP001296921"/>
    </source>
</evidence>
<organism evidence="1 2">
    <name type="scientific">Limnobaculum allomyrinae</name>
    <dbReference type="NCBI Taxonomy" id="2791986"/>
    <lineage>
        <taxon>Bacteria</taxon>
        <taxon>Pseudomonadati</taxon>
        <taxon>Pseudomonadota</taxon>
        <taxon>Gammaproteobacteria</taxon>
        <taxon>Enterobacterales</taxon>
        <taxon>Budviciaceae</taxon>
        <taxon>Limnobaculum</taxon>
    </lineage>
</organism>
<name>A0ABS1IS41_9GAMM</name>
<dbReference type="EMBL" id="JADRCR010000005">
    <property type="protein sequence ID" value="MBK5144357.1"/>
    <property type="molecule type" value="Genomic_DNA"/>
</dbReference>
<evidence type="ECO:0008006" key="3">
    <source>
        <dbReference type="Google" id="ProtNLM"/>
    </source>
</evidence>
<evidence type="ECO:0000313" key="1">
    <source>
        <dbReference type="EMBL" id="MBK5144357.1"/>
    </source>
</evidence>
<dbReference type="Proteomes" id="UP001296921">
    <property type="component" value="Unassembled WGS sequence"/>
</dbReference>
<proteinExistence type="predicted"/>